<keyword evidence="3" id="KW-1185">Reference proteome</keyword>
<name>A0A927RBD7_9ACTN</name>
<feature type="compositionally biased region" description="Basic and acidic residues" evidence="1">
    <location>
        <begin position="48"/>
        <end position="60"/>
    </location>
</feature>
<gene>
    <name evidence="2" type="ORF">HEB94_005507</name>
</gene>
<sequence length="60" mass="6826">MDRADRWGIFVGEWAPTFIALGNGLRSYELQEELQEEGVTKIPQQATEEERRERAGVSSS</sequence>
<organism evidence="2 3">
    <name type="scientific">Actinopolymorpha pittospori</name>
    <dbReference type="NCBI Taxonomy" id="648752"/>
    <lineage>
        <taxon>Bacteria</taxon>
        <taxon>Bacillati</taxon>
        <taxon>Actinomycetota</taxon>
        <taxon>Actinomycetes</taxon>
        <taxon>Propionibacteriales</taxon>
        <taxon>Actinopolymorphaceae</taxon>
        <taxon>Actinopolymorpha</taxon>
    </lineage>
</organism>
<evidence type="ECO:0000313" key="2">
    <source>
        <dbReference type="EMBL" id="MBE1608659.1"/>
    </source>
</evidence>
<dbReference type="AlphaFoldDB" id="A0A927RBD7"/>
<evidence type="ECO:0000256" key="1">
    <source>
        <dbReference type="SAM" id="MobiDB-lite"/>
    </source>
</evidence>
<proteinExistence type="predicted"/>
<feature type="region of interest" description="Disordered" evidence="1">
    <location>
        <begin position="37"/>
        <end position="60"/>
    </location>
</feature>
<reference evidence="2" key="1">
    <citation type="submission" date="2020-10" db="EMBL/GenBank/DDBJ databases">
        <title>Sequencing the genomes of 1000 actinobacteria strains.</title>
        <authorList>
            <person name="Klenk H.-P."/>
        </authorList>
    </citation>
    <scope>NUCLEOTIDE SEQUENCE</scope>
    <source>
        <strain evidence="2">DSM 45354</strain>
    </source>
</reference>
<evidence type="ECO:0000313" key="3">
    <source>
        <dbReference type="Proteomes" id="UP000638648"/>
    </source>
</evidence>
<dbReference type="RefSeq" id="WP_202896560.1">
    <property type="nucleotide sequence ID" value="NZ_BAABJL010000136.1"/>
</dbReference>
<comment type="caution">
    <text evidence="2">The sequence shown here is derived from an EMBL/GenBank/DDBJ whole genome shotgun (WGS) entry which is preliminary data.</text>
</comment>
<protein>
    <submittedName>
        <fullName evidence="2">Uncharacterized protein</fullName>
    </submittedName>
</protein>
<dbReference type="Proteomes" id="UP000638648">
    <property type="component" value="Unassembled WGS sequence"/>
</dbReference>
<accession>A0A927RBD7</accession>
<dbReference type="EMBL" id="JADBEM010000001">
    <property type="protein sequence ID" value="MBE1608659.1"/>
    <property type="molecule type" value="Genomic_DNA"/>
</dbReference>